<accession>A0AAV2H2E9</accession>
<feature type="domain" description="START" evidence="5">
    <location>
        <begin position="16"/>
        <end position="217"/>
    </location>
</feature>
<dbReference type="PANTHER" id="PTHR46374:SF1">
    <property type="entry name" value="START DOMAIN-CONTAINING PROTEIN"/>
    <property type="match status" value="1"/>
</dbReference>
<gene>
    <name evidence="6" type="ORF">GSLYS_00001505001</name>
</gene>
<dbReference type="SUPFAM" id="SSF55961">
    <property type="entry name" value="Bet v1-like"/>
    <property type="match status" value="1"/>
</dbReference>
<reference evidence="6 7" key="1">
    <citation type="submission" date="2024-04" db="EMBL/GenBank/DDBJ databases">
        <authorList>
            <consortium name="Genoscope - CEA"/>
            <person name="William W."/>
        </authorList>
    </citation>
    <scope>NUCLEOTIDE SEQUENCE [LARGE SCALE GENOMIC DNA]</scope>
</reference>
<dbReference type="PROSITE" id="PS50848">
    <property type="entry name" value="START"/>
    <property type="match status" value="1"/>
</dbReference>
<proteinExistence type="predicted"/>
<name>A0AAV2H2E9_LYMST</name>
<evidence type="ECO:0000256" key="1">
    <source>
        <dbReference type="ARBA" id="ARBA00022448"/>
    </source>
</evidence>
<evidence type="ECO:0000259" key="5">
    <source>
        <dbReference type="PROSITE" id="PS50848"/>
    </source>
</evidence>
<dbReference type="Proteomes" id="UP001497497">
    <property type="component" value="Unassembled WGS sequence"/>
</dbReference>
<keyword evidence="1" id="KW-0813">Transport</keyword>
<organism evidence="6 7">
    <name type="scientific">Lymnaea stagnalis</name>
    <name type="common">Great pond snail</name>
    <name type="synonym">Helix stagnalis</name>
    <dbReference type="NCBI Taxonomy" id="6523"/>
    <lineage>
        <taxon>Eukaryota</taxon>
        <taxon>Metazoa</taxon>
        <taxon>Spiralia</taxon>
        <taxon>Lophotrochozoa</taxon>
        <taxon>Mollusca</taxon>
        <taxon>Gastropoda</taxon>
        <taxon>Heterobranchia</taxon>
        <taxon>Euthyneura</taxon>
        <taxon>Panpulmonata</taxon>
        <taxon>Hygrophila</taxon>
        <taxon>Lymnaeoidea</taxon>
        <taxon>Lymnaeidae</taxon>
        <taxon>Lymnaea</taxon>
    </lineage>
</organism>
<comment type="function">
    <text evidence="4">May be involved in the intracellular transport of sterols or other lipids. May bind cholesterol or other sterols.</text>
</comment>
<comment type="caution">
    <text evidence="6">The sequence shown here is derived from an EMBL/GenBank/DDBJ whole genome shotgun (WGS) entry which is preliminary data.</text>
</comment>
<sequence>MPTLEYLQEIGQKTVETLREYLTDNNGWHTAKKTKDIIVEYKHSKCPGFEHGYLYRGQTEYNCSKEILFDYIDPTDNDCLRRKWDKDIRGIQLLKQVTPDIRIIRSMTNSAAMGLISPRDFIDAIMTIKSKDFISTNGTSIEYEECPPEHDFVRGWNYPCGMMCISAPDKPDSTRLVTFIQPDIKGMIPKALVDSALPTSMTGFFNNLRAILKKDGQLK</sequence>
<dbReference type="SMART" id="SM00234">
    <property type="entry name" value="START"/>
    <property type="match status" value="1"/>
</dbReference>
<dbReference type="AlphaFoldDB" id="A0AAV2H2E9"/>
<evidence type="ECO:0000313" key="6">
    <source>
        <dbReference type="EMBL" id="CAL1527328.1"/>
    </source>
</evidence>
<dbReference type="InterPro" id="IPR043556">
    <property type="entry name" value="StARD5/6"/>
</dbReference>
<keyword evidence="3" id="KW-0446">Lipid-binding</keyword>
<protein>
    <recommendedName>
        <fullName evidence="5">START domain-containing protein</fullName>
    </recommendedName>
</protein>
<keyword evidence="7" id="KW-1185">Reference proteome</keyword>
<evidence type="ECO:0000256" key="2">
    <source>
        <dbReference type="ARBA" id="ARBA00023055"/>
    </source>
</evidence>
<evidence type="ECO:0000256" key="4">
    <source>
        <dbReference type="ARBA" id="ARBA00024750"/>
    </source>
</evidence>
<dbReference type="EMBL" id="CAXITT010000016">
    <property type="protein sequence ID" value="CAL1527328.1"/>
    <property type="molecule type" value="Genomic_DNA"/>
</dbReference>
<keyword evidence="2" id="KW-0445">Lipid transport</keyword>
<evidence type="ECO:0000256" key="3">
    <source>
        <dbReference type="ARBA" id="ARBA00023121"/>
    </source>
</evidence>
<dbReference type="GO" id="GO:0008289">
    <property type="term" value="F:lipid binding"/>
    <property type="evidence" value="ECO:0007669"/>
    <property type="project" value="UniProtKB-KW"/>
</dbReference>
<dbReference type="PANTHER" id="PTHR46374">
    <property type="entry name" value="PROTEIN CBG07384"/>
    <property type="match status" value="1"/>
</dbReference>
<dbReference type="Pfam" id="PF01852">
    <property type="entry name" value="START"/>
    <property type="match status" value="1"/>
</dbReference>
<dbReference type="Gene3D" id="3.30.530.20">
    <property type="match status" value="1"/>
</dbReference>
<dbReference type="GO" id="GO:0006869">
    <property type="term" value="P:lipid transport"/>
    <property type="evidence" value="ECO:0007669"/>
    <property type="project" value="UniProtKB-KW"/>
</dbReference>
<dbReference type="InterPro" id="IPR002913">
    <property type="entry name" value="START_lipid-bd_dom"/>
</dbReference>
<dbReference type="InterPro" id="IPR023393">
    <property type="entry name" value="START-like_dom_sf"/>
</dbReference>
<evidence type="ECO:0000313" key="7">
    <source>
        <dbReference type="Proteomes" id="UP001497497"/>
    </source>
</evidence>